<accession>A0A6M3ZVW0</accession>
<dbReference type="AlphaFoldDB" id="A0A6M3ZVW0"/>
<gene>
    <name evidence="1" type="ORF">C798_21810</name>
</gene>
<dbReference type="RefSeq" id="WP_017452352.1">
    <property type="nucleotide sequence ID" value="NZ_CP008956.1"/>
</dbReference>
<dbReference type="EMBL" id="CP008956">
    <property type="protein sequence ID" value="QJQ02764.1"/>
    <property type="molecule type" value="Genomic_DNA"/>
</dbReference>
<organism evidence="1 2">
    <name type="scientific">Herbaspirillum rubrisubalbicans Os34</name>
    <dbReference type="NCBI Taxonomy" id="1235827"/>
    <lineage>
        <taxon>Bacteria</taxon>
        <taxon>Pseudomonadati</taxon>
        <taxon>Pseudomonadota</taxon>
        <taxon>Betaproteobacteria</taxon>
        <taxon>Burkholderiales</taxon>
        <taxon>Oxalobacteraceae</taxon>
        <taxon>Herbaspirillum</taxon>
    </lineage>
</organism>
<sequence>MWSISLRNKFPILLIILHLFSFAGELPRISEKQLSQFREESKEADPPWKYVLVHADGSEANTGSSHRPVYLLNINADPARNVISSPEIDELVKGEFDVEIQRESLLSSGKTDYLVLSMSRPAEYNPRYFRCAAGHGEDRAYLFAIADGKAKVVSRFFGGCATSYEVIQDGAERGYRVIEAGEIPRSVRYMLRGEAIVREPDYQKKEGAR</sequence>
<name>A0A6M3ZVW0_9BURK</name>
<evidence type="ECO:0000313" key="1">
    <source>
        <dbReference type="EMBL" id="QJQ02764.1"/>
    </source>
</evidence>
<evidence type="ECO:0000313" key="2">
    <source>
        <dbReference type="Proteomes" id="UP000501648"/>
    </source>
</evidence>
<protein>
    <submittedName>
        <fullName evidence="1">Uncharacterized protein</fullName>
    </submittedName>
</protein>
<proteinExistence type="predicted"/>
<reference evidence="1 2" key="1">
    <citation type="journal article" date="2012" name="J. Bacteriol.">
        <title>Genome sequence of the pathogenic Herbaspirillum seropedicae strain Os34, isolated from rice roots.</title>
        <authorList>
            <person name="Ye W."/>
            <person name="Ye S."/>
            <person name="Liu J."/>
            <person name="Chang S."/>
            <person name="Chen M."/>
            <person name="Zhu B."/>
            <person name="Guo L."/>
            <person name="An Q."/>
        </authorList>
    </citation>
    <scope>NUCLEOTIDE SEQUENCE [LARGE SCALE GENOMIC DNA]</scope>
    <source>
        <strain evidence="1 2">Os34</strain>
    </source>
</reference>
<dbReference type="Proteomes" id="UP000501648">
    <property type="component" value="Chromosome"/>
</dbReference>